<dbReference type="OrthoDB" id="1745225at2759"/>
<keyword evidence="2" id="KW-1185">Reference proteome</keyword>
<dbReference type="EMBL" id="BJWL01000004">
    <property type="protein sequence ID" value="GFY85359.1"/>
    <property type="molecule type" value="Genomic_DNA"/>
</dbReference>
<evidence type="ECO:0000313" key="1">
    <source>
        <dbReference type="EMBL" id="GFY85359.1"/>
    </source>
</evidence>
<evidence type="ECO:0000313" key="2">
    <source>
        <dbReference type="Proteomes" id="UP000585474"/>
    </source>
</evidence>
<name>A0A7J0EHH6_9ERIC</name>
<sequence>MVRYVPVLVRFGVPSSDATDKQPLNYDQVSIFYFIPSAHAFLLKEEKSRSSSIFSFTCCSSSARVLHGIYCVCGLWRPCLPSARVWFADSWLFLFLNPWGSSSLLLAPVAPTVTLTSCLDPRTATVADTSPGPVPDLSHIQSQLGILQSQLGYLLQQQPSGSIATLATGTPIAFHAKTSHPTWVLDSGANDHMTGTLSLSGSDATTIHANLDGLPHPIPLFDSLLYKYLLHRLLGLPSKFTLAALRLRPLC</sequence>
<reference evidence="1 2" key="1">
    <citation type="submission" date="2019-07" db="EMBL/GenBank/DDBJ databases">
        <title>De Novo Assembly of kiwifruit Actinidia rufa.</title>
        <authorList>
            <person name="Sugita-Konishi S."/>
            <person name="Sato K."/>
            <person name="Mori E."/>
            <person name="Abe Y."/>
            <person name="Kisaki G."/>
            <person name="Hamano K."/>
            <person name="Suezawa K."/>
            <person name="Otani M."/>
            <person name="Fukuda T."/>
            <person name="Manabe T."/>
            <person name="Gomi K."/>
            <person name="Tabuchi M."/>
            <person name="Akimitsu K."/>
            <person name="Kataoka I."/>
        </authorList>
    </citation>
    <scope>NUCLEOTIDE SEQUENCE [LARGE SCALE GENOMIC DNA]</scope>
    <source>
        <strain evidence="2">cv. Fuchu</strain>
    </source>
</reference>
<organism evidence="1 2">
    <name type="scientific">Actinidia rufa</name>
    <dbReference type="NCBI Taxonomy" id="165716"/>
    <lineage>
        <taxon>Eukaryota</taxon>
        <taxon>Viridiplantae</taxon>
        <taxon>Streptophyta</taxon>
        <taxon>Embryophyta</taxon>
        <taxon>Tracheophyta</taxon>
        <taxon>Spermatophyta</taxon>
        <taxon>Magnoliopsida</taxon>
        <taxon>eudicotyledons</taxon>
        <taxon>Gunneridae</taxon>
        <taxon>Pentapetalae</taxon>
        <taxon>asterids</taxon>
        <taxon>Ericales</taxon>
        <taxon>Actinidiaceae</taxon>
        <taxon>Actinidia</taxon>
    </lineage>
</organism>
<protein>
    <submittedName>
        <fullName evidence="1">Plant neutral invertase family protein</fullName>
    </submittedName>
</protein>
<dbReference type="Proteomes" id="UP000585474">
    <property type="component" value="Unassembled WGS sequence"/>
</dbReference>
<gene>
    <name evidence="1" type="ORF">Acr_04g0000970</name>
</gene>
<comment type="caution">
    <text evidence="1">The sequence shown here is derived from an EMBL/GenBank/DDBJ whole genome shotgun (WGS) entry which is preliminary data.</text>
</comment>
<accession>A0A7J0EHH6</accession>
<proteinExistence type="predicted"/>
<dbReference type="AlphaFoldDB" id="A0A7J0EHH6"/>